<keyword evidence="3" id="KW-1185">Reference proteome</keyword>
<evidence type="ECO:0000259" key="1">
    <source>
        <dbReference type="PROSITE" id="PS50995"/>
    </source>
</evidence>
<reference evidence="2" key="1">
    <citation type="submission" date="2023-06" db="EMBL/GenBank/DDBJ databases">
        <title>Phylogenetic Diversity of Rhizobium strains.</title>
        <authorList>
            <person name="Moura F.T."/>
            <person name="Helene L.C.F."/>
            <person name="Hungria M."/>
        </authorList>
    </citation>
    <scope>NUCLEOTIDE SEQUENCE</scope>
    <source>
        <strain evidence="2">CCGE526</strain>
    </source>
</reference>
<dbReference type="SUPFAM" id="SSF46785">
    <property type="entry name" value="Winged helix' DNA-binding domain"/>
    <property type="match status" value="1"/>
</dbReference>
<accession>A0ABT7JX79</accession>
<protein>
    <submittedName>
        <fullName evidence="2">MarR family transcriptional regulator</fullName>
    </submittedName>
</protein>
<dbReference type="Pfam" id="PF12802">
    <property type="entry name" value="MarR_2"/>
    <property type="match status" value="1"/>
</dbReference>
<dbReference type="InterPro" id="IPR036390">
    <property type="entry name" value="WH_DNA-bd_sf"/>
</dbReference>
<evidence type="ECO:0000313" key="3">
    <source>
        <dbReference type="Proteomes" id="UP001172645"/>
    </source>
</evidence>
<sequence>MSPGKRLKRPSKYESSADEALDPGVYEGLAGVRLVMRRFLSFSEAAVSEAGVTSQQYQALLVIKVAPRGQIMVRDLADQMLIKHHGAVQLVDRLTTAGLALRIPSPEDKRSVLVGLTPQGDALVERLAKTHLRGMLANEQLLIESLKRLRHLAKLG</sequence>
<comment type="caution">
    <text evidence="2">The sequence shown here is derived from an EMBL/GenBank/DDBJ whole genome shotgun (WGS) entry which is preliminary data.</text>
</comment>
<organism evidence="2 3">
    <name type="scientific">Rhizobium mayense</name>
    <dbReference type="NCBI Taxonomy" id="1312184"/>
    <lineage>
        <taxon>Bacteria</taxon>
        <taxon>Pseudomonadati</taxon>
        <taxon>Pseudomonadota</taxon>
        <taxon>Alphaproteobacteria</taxon>
        <taxon>Hyphomicrobiales</taxon>
        <taxon>Rhizobiaceae</taxon>
        <taxon>Rhizobium/Agrobacterium group</taxon>
        <taxon>Rhizobium</taxon>
    </lineage>
</organism>
<dbReference type="PROSITE" id="PS50995">
    <property type="entry name" value="HTH_MARR_2"/>
    <property type="match status" value="1"/>
</dbReference>
<dbReference type="PANTHER" id="PTHR33164">
    <property type="entry name" value="TRANSCRIPTIONAL REGULATOR, MARR FAMILY"/>
    <property type="match status" value="1"/>
</dbReference>
<dbReference type="EMBL" id="JARFYM010000015">
    <property type="protein sequence ID" value="MDL2400944.1"/>
    <property type="molecule type" value="Genomic_DNA"/>
</dbReference>
<feature type="domain" description="HTH marR-type" evidence="1">
    <location>
        <begin position="22"/>
        <end position="156"/>
    </location>
</feature>
<dbReference type="Gene3D" id="1.10.10.10">
    <property type="entry name" value="Winged helix-like DNA-binding domain superfamily/Winged helix DNA-binding domain"/>
    <property type="match status" value="1"/>
</dbReference>
<dbReference type="Proteomes" id="UP001172645">
    <property type="component" value="Unassembled WGS sequence"/>
</dbReference>
<dbReference type="InterPro" id="IPR000835">
    <property type="entry name" value="HTH_MarR-typ"/>
</dbReference>
<dbReference type="SMART" id="SM00347">
    <property type="entry name" value="HTH_MARR"/>
    <property type="match status" value="1"/>
</dbReference>
<dbReference type="InterPro" id="IPR039422">
    <property type="entry name" value="MarR/SlyA-like"/>
</dbReference>
<name>A0ABT7JX79_9HYPH</name>
<dbReference type="RefSeq" id="WP_285870107.1">
    <property type="nucleotide sequence ID" value="NZ_JARFYM010000015.1"/>
</dbReference>
<dbReference type="InterPro" id="IPR036388">
    <property type="entry name" value="WH-like_DNA-bd_sf"/>
</dbReference>
<evidence type="ECO:0000313" key="2">
    <source>
        <dbReference type="EMBL" id="MDL2400944.1"/>
    </source>
</evidence>
<gene>
    <name evidence="2" type="ORF">PY649_18725</name>
</gene>
<dbReference type="PANTHER" id="PTHR33164:SF43">
    <property type="entry name" value="HTH-TYPE TRANSCRIPTIONAL REPRESSOR YETL"/>
    <property type="match status" value="1"/>
</dbReference>
<proteinExistence type="predicted"/>